<protein>
    <recommendedName>
        <fullName evidence="2">Fatty acid desaturase domain-containing protein</fullName>
    </recommendedName>
</protein>
<accession>A0A7S1BL45</accession>
<dbReference type="EMBL" id="HBFR01023312">
    <property type="protein sequence ID" value="CAD8889522.1"/>
    <property type="molecule type" value="Transcribed_RNA"/>
</dbReference>
<name>A0A7S1BL45_9STRA</name>
<evidence type="ECO:0000313" key="1">
    <source>
        <dbReference type="EMBL" id="CAD8889522.1"/>
    </source>
</evidence>
<gene>
    <name evidence="1" type="ORF">CHYS00102_LOCUS16727</name>
</gene>
<evidence type="ECO:0008006" key="2">
    <source>
        <dbReference type="Google" id="ProtNLM"/>
    </source>
</evidence>
<proteinExistence type="predicted"/>
<sequence length="148" mass="16905">MNLWGENGAIDKGSPAPGLSGGVDPLDPPSRAVWVMLSVVHTAFQRWMAGHPRRNNVMCLSYQTYHSLAVIPVINHRSSQAEGEGCFHCVHICGKWYTTLILRVNYHIEHHDFPDLPIHWLGGGLQRRVMEFCWRGEEQKDKDIDIYE</sequence>
<dbReference type="AlphaFoldDB" id="A0A7S1BL45"/>
<organism evidence="1">
    <name type="scientific">Corethron hystrix</name>
    <dbReference type="NCBI Taxonomy" id="216773"/>
    <lineage>
        <taxon>Eukaryota</taxon>
        <taxon>Sar</taxon>
        <taxon>Stramenopiles</taxon>
        <taxon>Ochrophyta</taxon>
        <taxon>Bacillariophyta</taxon>
        <taxon>Coscinodiscophyceae</taxon>
        <taxon>Corethrophycidae</taxon>
        <taxon>Corethrales</taxon>
        <taxon>Corethraceae</taxon>
        <taxon>Corethron</taxon>
    </lineage>
</organism>
<reference evidence="1" key="1">
    <citation type="submission" date="2021-01" db="EMBL/GenBank/DDBJ databases">
        <authorList>
            <person name="Corre E."/>
            <person name="Pelletier E."/>
            <person name="Niang G."/>
            <person name="Scheremetjew M."/>
            <person name="Finn R."/>
            <person name="Kale V."/>
            <person name="Holt S."/>
            <person name="Cochrane G."/>
            <person name="Meng A."/>
            <person name="Brown T."/>
            <person name="Cohen L."/>
        </authorList>
    </citation>
    <scope>NUCLEOTIDE SEQUENCE</scope>
    <source>
        <strain evidence="1">308</strain>
    </source>
</reference>